<feature type="domain" description="DUF4833" evidence="2">
    <location>
        <begin position="32"/>
        <end position="168"/>
    </location>
</feature>
<dbReference type="STRING" id="563176.SAMN04488090_4329"/>
<feature type="signal peptide" evidence="1">
    <location>
        <begin position="1"/>
        <end position="15"/>
    </location>
</feature>
<sequence>MKYLIFLLFAGPLSAQVTRVSLAEPSTETGLFYIARSTNANVVMYEANLGPDRQLDPEKPVNVYWIRYAEQGQKERLSSVQWHLAYGYKHRQPQPEAFDVYLNAFKKRPVRVVMRDGRPMAYTQINGHVAHLRKVFVQVDPDSGLMPRVQYMELFGTDTSTDKMVSERIVAR</sequence>
<dbReference type="InterPro" id="IPR032269">
    <property type="entry name" value="DUF4833"/>
</dbReference>
<keyword evidence="1" id="KW-0732">Signal</keyword>
<evidence type="ECO:0000313" key="3">
    <source>
        <dbReference type="EMBL" id="SDM82090.1"/>
    </source>
</evidence>
<feature type="chain" id="PRO_5012881836" description="DUF4833 domain-containing protein" evidence="1">
    <location>
        <begin position="16"/>
        <end position="172"/>
    </location>
</feature>
<dbReference type="AlphaFoldDB" id="A0A1G9WC90"/>
<reference evidence="3 4" key="1">
    <citation type="submission" date="2016-10" db="EMBL/GenBank/DDBJ databases">
        <authorList>
            <person name="de Groot N.N."/>
        </authorList>
    </citation>
    <scope>NUCLEOTIDE SEQUENCE [LARGE SCALE GENOMIC DNA]</scope>
    <source>
        <strain evidence="3 4">DSM 21668</strain>
    </source>
</reference>
<evidence type="ECO:0000259" key="2">
    <source>
        <dbReference type="Pfam" id="PF16117"/>
    </source>
</evidence>
<accession>A0A1G9WC90</accession>
<dbReference type="Pfam" id="PF16117">
    <property type="entry name" value="DUF4833"/>
    <property type="match status" value="1"/>
</dbReference>
<dbReference type="OrthoDB" id="9785831at2"/>
<evidence type="ECO:0000313" key="4">
    <source>
        <dbReference type="Proteomes" id="UP000198901"/>
    </source>
</evidence>
<gene>
    <name evidence="3" type="ORF">SAMN04488090_4329</name>
</gene>
<protein>
    <recommendedName>
        <fullName evidence="2">DUF4833 domain-containing protein</fullName>
    </recommendedName>
</protein>
<proteinExistence type="predicted"/>
<name>A0A1G9WC90_9BACT</name>
<evidence type="ECO:0000256" key="1">
    <source>
        <dbReference type="SAM" id="SignalP"/>
    </source>
</evidence>
<dbReference type="RefSeq" id="WP_093207787.1">
    <property type="nucleotide sequence ID" value="NZ_FNGS01000009.1"/>
</dbReference>
<organism evidence="3 4">
    <name type="scientific">Siphonobacter aquaeclarae</name>
    <dbReference type="NCBI Taxonomy" id="563176"/>
    <lineage>
        <taxon>Bacteria</taxon>
        <taxon>Pseudomonadati</taxon>
        <taxon>Bacteroidota</taxon>
        <taxon>Cytophagia</taxon>
        <taxon>Cytophagales</taxon>
        <taxon>Cytophagaceae</taxon>
        <taxon>Siphonobacter</taxon>
    </lineage>
</organism>
<dbReference type="Proteomes" id="UP000198901">
    <property type="component" value="Unassembled WGS sequence"/>
</dbReference>
<dbReference type="EMBL" id="FNGS01000009">
    <property type="protein sequence ID" value="SDM82090.1"/>
    <property type="molecule type" value="Genomic_DNA"/>
</dbReference>
<keyword evidence="4" id="KW-1185">Reference proteome</keyword>